<feature type="transmembrane region" description="Helical" evidence="1">
    <location>
        <begin position="46"/>
        <end position="63"/>
    </location>
</feature>
<sequence length="338" mass="38362">MKNEGKIFFYSALLITLIVNAAKLLALQSDGIIARYWQFNTWEYSFQFLYNFAYCLILFHLNLDKRSPLNGMLKDRKWMKLLLCNVVFVFAAIVIGSKVHTAGFGAAPVPRLIARGYLARFLLSGAMVAVIIRLVLLTRESRQKDLINSQLNSAYLAARLKVLQEQLDPHFLFNTLSSLSGIVRENPQLAQHYILHLSKVYRHTLVKPGNELALVSEELSHLASYAKLVEMRLETAFELHINVSSAVLTARLLHISIQPLVENAIKHNRATPEHPLMVEIFDQQGWLIIRNNIQAVIGAPGGTGVGLANLNERFRLKTGREIEIRRTENWFIVKLPLL</sequence>
<dbReference type="InterPro" id="IPR010559">
    <property type="entry name" value="Sig_transdc_His_kin_internal"/>
</dbReference>
<dbReference type="STRING" id="563176.SAMN04488090_4991"/>
<feature type="transmembrane region" description="Helical" evidence="1">
    <location>
        <begin position="117"/>
        <end position="136"/>
    </location>
</feature>
<dbReference type="Pfam" id="PF06580">
    <property type="entry name" value="His_kinase"/>
    <property type="match status" value="1"/>
</dbReference>
<dbReference type="PANTHER" id="PTHR34220:SF7">
    <property type="entry name" value="SENSOR HISTIDINE KINASE YPDA"/>
    <property type="match status" value="1"/>
</dbReference>
<accession>A0A1G9YNT3</accession>
<dbReference type="GO" id="GO:0016020">
    <property type="term" value="C:membrane"/>
    <property type="evidence" value="ECO:0007669"/>
    <property type="project" value="InterPro"/>
</dbReference>
<feature type="domain" description="Signal transduction histidine kinase internal region" evidence="2">
    <location>
        <begin position="158"/>
        <end position="235"/>
    </location>
</feature>
<protein>
    <submittedName>
        <fullName evidence="3">Histidine kinase</fullName>
    </submittedName>
</protein>
<dbReference type="Gene3D" id="3.30.565.10">
    <property type="entry name" value="Histidine kinase-like ATPase, C-terminal domain"/>
    <property type="match status" value="1"/>
</dbReference>
<keyword evidence="3" id="KW-0808">Transferase</keyword>
<keyword evidence="4" id="KW-1185">Reference proteome</keyword>
<evidence type="ECO:0000259" key="2">
    <source>
        <dbReference type="Pfam" id="PF06580"/>
    </source>
</evidence>
<dbReference type="InterPro" id="IPR050640">
    <property type="entry name" value="Bact_2-comp_sensor_kinase"/>
</dbReference>
<dbReference type="InterPro" id="IPR036890">
    <property type="entry name" value="HATPase_C_sf"/>
</dbReference>
<dbReference type="PANTHER" id="PTHR34220">
    <property type="entry name" value="SENSOR HISTIDINE KINASE YPDA"/>
    <property type="match status" value="1"/>
</dbReference>
<evidence type="ECO:0000313" key="3">
    <source>
        <dbReference type="EMBL" id="SDN10241.1"/>
    </source>
</evidence>
<dbReference type="EMBL" id="FNGS01000014">
    <property type="protein sequence ID" value="SDN10241.1"/>
    <property type="molecule type" value="Genomic_DNA"/>
</dbReference>
<dbReference type="GO" id="GO:0000155">
    <property type="term" value="F:phosphorelay sensor kinase activity"/>
    <property type="evidence" value="ECO:0007669"/>
    <property type="project" value="InterPro"/>
</dbReference>
<dbReference type="OrthoDB" id="927174at2"/>
<gene>
    <name evidence="3" type="ORF">SAMN04488090_4991</name>
</gene>
<keyword evidence="1" id="KW-0812">Transmembrane</keyword>
<evidence type="ECO:0000313" key="4">
    <source>
        <dbReference type="Proteomes" id="UP000198901"/>
    </source>
</evidence>
<keyword evidence="3" id="KW-0418">Kinase</keyword>
<keyword evidence="1" id="KW-0472">Membrane</keyword>
<dbReference type="Proteomes" id="UP000198901">
    <property type="component" value="Unassembled WGS sequence"/>
</dbReference>
<dbReference type="AlphaFoldDB" id="A0A1G9YNT3"/>
<dbReference type="SUPFAM" id="SSF55874">
    <property type="entry name" value="ATPase domain of HSP90 chaperone/DNA topoisomerase II/histidine kinase"/>
    <property type="match status" value="1"/>
</dbReference>
<name>A0A1G9YNT3_9BACT</name>
<proteinExistence type="predicted"/>
<feature type="transmembrane region" description="Helical" evidence="1">
    <location>
        <begin position="7"/>
        <end position="26"/>
    </location>
</feature>
<organism evidence="3 4">
    <name type="scientific">Siphonobacter aquaeclarae</name>
    <dbReference type="NCBI Taxonomy" id="563176"/>
    <lineage>
        <taxon>Bacteria</taxon>
        <taxon>Pseudomonadati</taxon>
        <taxon>Bacteroidota</taxon>
        <taxon>Cytophagia</taxon>
        <taxon>Cytophagales</taxon>
        <taxon>Cytophagaceae</taxon>
        <taxon>Siphonobacter</taxon>
    </lineage>
</organism>
<reference evidence="3 4" key="1">
    <citation type="submission" date="2016-10" db="EMBL/GenBank/DDBJ databases">
        <authorList>
            <person name="de Groot N.N."/>
        </authorList>
    </citation>
    <scope>NUCLEOTIDE SEQUENCE [LARGE SCALE GENOMIC DNA]</scope>
    <source>
        <strain evidence="3 4">DSM 21668</strain>
    </source>
</reference>
<keyword evidence="1" id="KW-1133">Transmembrane helix</keyword>
<evidence type="ECO:0000256" key="1">
    <source>
        <dbReference type="SAM" id="Phobius"/>
    </source>
</evidence>
<feature type="transmembrane region" description="Helical" evidence="1">
    <location>
        <begin position="78"/>
        <end position="97"/>
    </location>
</feature>